<accession>A0ABV9H0R9</accession>
<feature type="signal peptide" evidence="1">
    <location>
        <begin position="1"/>
        <end position="19"/>
    </location>
</feature>
<name>A0ABV9H0R9_9HYPH</name>
<dbReference type="Proteomes" id="UP001596042">
    <property type="component" value="Unassembled WGS sequence"/>
</dbReference>
<evidence type="ECO:0000313" key="2">
    <source>
        <dbReference type="EMBL" id="MFC4623867.1"/>
    </source>
</evidence>
<dbReference type="EMBL" id="JBHSEL010000017">
    <property type="protein sequence ID" value="MFC4623867.1"/>
    <property type="molecule type" value="Genomic_DNA"/>
</dbReference>
<evidence type="ECO:0000313" key="3">
    <source>
        <dbReference type="Proteomes" id="UP001596042"/>
    </source>
</evidence>
<keyword evidence="3" id="KW-1185">Reference proteome</keyword>
<keyword evidence="1" id="KW-0732">Signal</keyword>
<reference evidence="3" key="1">
    <citation type="journal article" date="2019" name="Int. J. Syst. Evol. Microbiol.">
        <title>The Global Catalogue of Microorganisms (GCM) 10K type strain sequencing project: providing services to taxonomists for standard genome sequencing and annotation.</title>
        <authorList>
            <consortium name="The Broad Institute Genomics Platform"/>
            <consortium name="The Broad Institute Genome Sequencing Center for Infectious Disease"/>
            <person name="Wu L."/>
            <person name="Ma J."/>
        </authorList>
    </citation>
    <scope>NUCLEOTIDE SEQUENCE [LARGE SCALE GENOMIC DNA]</scope>
    <source>
        <strain evidence="3">CGMCC 1.15731</strain>
    </source>
</reference>
<proteinExistence type="predicted"/>
<comment type="caution">
    <text evidence="2">The sequence shown here is derived from an EMBL/GenBank/DDBJ whole genome shotgun (WGS) entry which is preliminary data.</text>
</comment>
<sequence>MKTAIWLSGLLMLSTQAQAALSPNYQRARELTAVIEAVASAFPDRLVDKVQFVEDDKYEVTAGACRVIVTLETKPIEPGLVGPRQFDAGLPILSVNKCRNFWAAARSGFICAA</sequence>
<feature type="chain" id="PRO_5047106950" evidence="1">
    <location>
        <begin position="20"/>
        <end position="113"/>
    </location>
</feature>
<evidence type="ECO:0000256" key="1">
    <source>
        <dbReference type="SAM" id="SignalP"/>
    </source>
</evidence>
<organism evidence="2 3">
    <name type="scientific">Daeguia caeni</name>
    <dbReference type="NCBI Taxonomy" id="439612"/>
    <lineage>
        <taxon>Bacteria</taxon>
        <taxon>Pseudomonadati</taxon>
        <taxon>Pseudomonadota</taxon>
        <taxon>Alphaproteobacteria</taxon>
        <taxon>Hyphomicrobiales</taxon>
        <taxon>Brucellaceae</taxon>
        <taxon>Daeguia</taxon>
    </lineage>
</organism>
<gene>
    <name evidence="2" type="ORF">ACFO1V_01250</name>
</gene>
<dbReference type="RefSeq" id="WP_374834352.1">
    <property type="nucleotide sequence ID" value="NZ_JBHEEZ010000047.1"/>
</dbReference>
<protein>
    <submittedName>
        <fullName evidence="2">Uncharacterized protein</fullName>
    </submittedName>
</protein>